<dbReference type="CDD" id="cd06261">
    <property type="entry name" value="TM_PBP2"/>
    <property type="match status" value="1"/>
</dbReference>
<accession>A0A543HZF0</accession>
<evidence type="ECO:0000313" key="10">
    <source>
        <dbReference type="Proteomes" id="UP000318331"/>
    </source>
</evidence>
<evidence type="ECO:0000256" key="5">
    <source>
        <dbReference type="ARBA" id="ARBA00022989"/>
    </source>
</evidence>
<evidence type="ECO:0000259" key="8">
    <source>
        <dbReference type="PROSITE" id="PS50928"/>
    </source>
</evidence>
<keyword evidence="6 7" id="KW-0472">Membrane</keyword>
<sequence length="349" mass="38518">MLSTLLYSVAAPLAAHPGLLNTARKTSFWNDLWQKFGTMFVGIAAFLAVVGLILFLADRAPKRSRDVWQLIAFVAPGLILLGIGLIYPALRTGYQAFTDGKDNFVGVDNFVWIFTSGEMLVSLLNTLIWVLCVPFFATAIGLTYAVFIDKSRGEKALKSLVFMPMAISFVGAGIIWSFMYAYRSKGFAQTGLLNQILVWIGLEPVQFLNTPPWNTFFLIVVLIWIQTGFAMVVLSASIKAIPTEQVEAARLDGASGWQVFRNVTIPGIRGSLVVVITTISIATLKVFDIVKTMTSGNNKTSVIALDMYDQAFRFGEVGHGAALALILFIMVLPVVIYNVRVMRKQREIR</sequence>
<evidence type="ECO:0000256" key="1">
    <source>
        <dbReference type="ARBA" id="ARBA00004651"/>
    </source>
</evidence>
<name>A0A543HZF0_9MICO</name>
<dbReference type="InterPro" id="IPR051393">
    <property type="entry name" value="ABC_transporter_permease"/>
</dbReference>
<dbReference type="PANTHER" id="PTHR30193">
    <property type="entry name" value="ABC TRANSPORTER PERMEASE PROTEIN"/>
    <property type="match status" value="1"/>
</dbReference>
<feature type="transmembrane region" description="Helical" evidence="7">
    <location>
        <begin position="70"/>
        <end position="90"/>
    </location>
</feature>
<organism evidence="9 10">
    <name type="scientific">Klugiella xanthotipulae</name>
    <dbReference type="NCBI Taxonomy" id="244735"/>
    <lineage>
        <taxon>Bacteria</taxon>
        <taxon>Bacillati</taxon>
        <taxon>Actinomycetota</taxon>
        <taxon>Actinomycetes</taxon>
        <taxon>Micrococcales</taxon>
        <taxon>Microbacteriaceae</taxon>
        <taxon>Klugiella</taxon>
    </lineage>
</organism>
<dbReference type="SUPFAM" id="SSF161098">
    <property type="entry name" value="MetI-like"/>
    <property type="match status" value="1"/>
</dbReference>
<feature type="transmembrane region" description="Helical" evidence="7">
    <location>
        <begin position="216"/>
        <end position="238"/>
    </location>
</feature>
<gene>
    <name evidence="9" type="ORF">FB466_1923</name>
</gene>
<keyword evidence="10" id="KW-1185">Reference proteome</keyword>
<evidence type="ECO:0000256" key="6">
    <source>
        <dbReference type="ARBA" id="ARBA00023136"/>
    </source>
</evidence>
<comment type="caution">
    <text evidence="9">The sequence shown here is derived from an EMBL/GenBank/DDBJ whole genome shotgun (WGS) entry which is preliminary data.</text>
</comment>
<feature type="transmembrane region" description="Helical" evidence="7">
    <location>
        <begin position="317"/>
        <end position="339"/>
    </location>
</feature>
<dbReference type="InterPro" id="IPR035906">
    <property type="entry name" value="MetI-like_sf"/>
</dbReference>
<reference evidence="9 10" key="1">
    <citation type="submission" date="2019-06" db="EMBL/GenBank/DDBJ databases">
        <title>Sequencing the genomes of 1000 actinobacteria strains.</title>
        <authorList>
            <person name="Klenk H.-P."/>
        </authorList>
    </citation>
    <scope>NUCLEOTIDE SEQUENCE [LARGE SCALE GENOMIC DNA]</scope>
    <source>
        <strain evidence="9 10">DSM 18031</strain>
    </source>
</reference>
<keyword evidence="4 7" id="KW-0812">Transmembrane</keyword>
<evidence type="ECO:0000256" key="4">
    <source>
        <dbReference type="ARBA" id="ARBA00022692"/>
    </source>
</evidence>
<feature type="transmembrane region" description="Helical" evidence="7">
    <location>
        <begin position="259"/>
        <end position="284"/>
    </location>
</feature>
<dbReference type="GO" id="GO:0005886">
    <property type="term" value="C:plasma membrane"/>
    <property type="evidence" value="ECO:0007669"/>
    <property type="project" value="UniProtKB-SubCell"/>
</dbReference>
<keyword evidence="3" id="KW-1003">Cell membrane</keyword>
<protein>
    <submittedName>
        <fullName evidence="9">Carbohydrate ABC transporter membrane protein 1 (CUT1 family)</fullName>
    </submittedName>
</protein>
<comment type="subcellular location">
    <subcellularLocation>
        <location evidence="1 7">Cell membrane</location>
        <topology evidence="1 7">Multi-pass membrane protein</topology>
    </subcellularLocation>
</comment>
<feature type="domain" description="ABC transmembrane type-1" evidence="8">
    <location>
        <begin position="123"/>
        <end position="338"/>
    </location>
</feature>
<evidence type="ECO:0000313" key="9">
    <source>
        <dbReference type="EMBL" id="TQM63650.1"/>
    </source>
</evidence>
<dbReference type="PANTHER" id="PTHR30193:SF18">
    <property type="entry name" value="OSMOPROTECTIVE COMPOUNDS UPTAKE PERMEASE PROTEIN GGTC"/>
    <property type="match status" value="1"/>
</dbReference>
<dbReference type="InterPro" id="IPR000515">
    <property type="entry name" value="MetI-like"/>
</dbReference>
<dbReference type="AlphaFoldDB" id="A0A543HZF0"/>
<comment type="similarity">
    <text evidence="7">Belongs to the binding-protein-dependent transport system permease family.</text>
</comment>
<dbReference type="Proteomes" id="UP000318331">
    <property type="component" value="Unassembled WGS sequence"/>
</dbReference>
<evidence type="ECO:0000256" key="3">
    <source>
        <dbReference type="ARBA" id="ARBA00022475"/>
    </source>
</evidence>
<dbReference type="Pfam" id="PF00528">
    <property type="entry name" value="BPD_transp_1"/>
    <property type="match status" value="1"/>
</dbReference>
<dbReference type="GO" id="GO:0055085">
    <property type="term" value="P:transmembrane transport"/>
    <property type="evidence" value="ECO:0007669"/>
    <property type="project" value="InterPro"/>
</dbReference>
<keyword evidence="5 7" id="KW-1133">Transmembrane helix</keyword>
<dbReference type="EMBL" id="VFPN01000002">
    <property type="protein sequence ID" value="TQM63650.1"/>
    <property type="molecule type" value="Genomic_DNA"/>
</dbReference>
<evidence type="ECO:0000256" key="2">
    <source>
        <dbReference type="ARBA" id="ARBA00022448"/>
    </source>
</evidence>
<evidence type="ECO:0000256" key="7">
    <source>
        <dbReference type="RuleBase" id="RU363032"/>
    </source>
</evidence>
<proteinExistence type="inferred from homology"/>
<feature type="transmembrane region" description="Helical" evidence="7">
    <location>
        <begin position="39"/>
        <end position="58"/>
    </location>
</feature>
<keyword evidence="2 7" id="KW-0813">Transport</keyword>
<dbReference type="Gene3D" id="1.10.3720.10">
    <property type="entry name" value="MetI-like"/>
    <property type="match status" value="1"/>
</dbReference>
<feature type="transmembrane region" description="Helical" evidence="7">
    <location>
        <begin position="160"/>
        <end position="182"/>
    </location>
</feature>
<dbReference type="PROSITE" id="PS50928">
    <property type="entry name" value="ABC_TM1"/>
    <property type="match status" value="1"/>
</dbReference>
<feature type="transmembrane region" description="Helical" evidence="7">
    <location>
        <begin position="127"/>
        <end position="148"/>
    </location>
</feature>